<protein>
    <submittedName>
        <fullName evidence="2">Uncharacterized protein</fullName>
    </submittedName>
</protein>
<evidence type="ECO:0000313" key="2">
    <source>
        <dbReference type="EMBL" id="KAE9078689.1"/>
    </source>
</evidence>
<comment type="caution">
    <text evidence="2">The sequence shown here is derived from an EMBL/GenBank/DDBJ whole genome shotgun (WGS) entry which is preliminary data.</text>
</comment>
<reference evidence="2 3" key="1">
    <citation type="submission" date="2018-09" db="EMBL/GenBank/DDBJ databases">
        <title>Genomic investigation of the strawberry pathogen Phytophthora fragariae indicates pathogenicity is determined by transcriptional variation in three key races.</title>
        <authorList>
            <person name="Adams T.M."/>
            <person name="Armitage A.D."/>
            <person name="Sobczyk M.K."/>
            <person name="Bates H.J."/>
            <person name="Dunwell J.M."/>
            <person name="Nellist C.F."/>
            <person name="Harrison R.J."/>
        </authorList>
    </citation>
    <scope>NUCLEOTIDE SEQUENCE [LARGE SCALE GENOMIC DNA]</scope>
    <source>
        <strain evidence="2 3">ONT-3</strain>
    </source>
</reference>
<evidence type="ECO:0000313" key="3">
    <source>
        <dbReference type="Proteomes" id="UP000488956"/>
    </source>
</evidence>
<feature type="region of interest" description="Disordered" evidence="1">
    <location>
        <begin position="232"/>
        <end position="293"/>
    </location>
</feature>
<accession>A0A6G0K7J8</accession>
<name>A0A6G0K7J8_9STRA</name>
<gene>
    <name evidence="2" type="ORF">PF010_g23045</name>
</gene>
<dbReference type="EMBL" id="QXFX01002279">
    <property type="protein sequence ID" value="KAE9078689.1"/>
    <property type="molecule type" value="Genomic_DNA"/>
</dbReference>
<evidence type="ECO:0000256" key="1">
    <source>
        <dbReference type="SAM" id="MobiDB-lite"/>
    </source>
</evidence>
<feature type="compositionally biased region" description="Low complexity" evidence="1">
    <location>
        <begin position="246"/>
        <end position="257"/>
    </location>
</feature>
<organism evidence="2 3">
    <name type="scientific">Phytophthora fragariae</name>
    <dbReference type="NCBI Taxonomy" id="53985"/>
    <lineage>
        <taxon>Eukaryota</taxon>
        <taxon>Sar</taxon>
        <taxon>Stramenopiles</taxon>
        <taxon>Oomycota</taxon>
        <taxon>Peronosporomycetes</taxon>
        <taxon>Peronosporales</taxon>
        <taxon>Peronosporaceae</taxon>
        <taxon>Phytophthora</taxon>
    </lineage>
</organism>
<proteinExistence type="predicted"/>
<dbReference type="AlphaFoldDB" id="A0A6G0K7J8"/>
<dbReference type="Proteomes" id="UP000488956">
    <property type="component" value="Unassembled WGS sequence"/>
</dbReference>
<sequence length="629" mass="70229">MVGFAYGKAEGPVTRGGNAKVKLVRSRRWMEEEAESVELSFDELFPRSVSAEEALDGAGTFVGGVICTSRVGAEGTRVWEYGLVVGYRWEKNQKQGWLDVNVRGSVVSIVYSASCTQDIAVEVYALQPCYGRSTSLVMFEEVKQMHEHVYKLFNGVDGAAVRDIKVLLSDMGGRLIDESDILPLLDITSFEVVEVSIEHILDYVYYKEGERFHPSGKKFGDTIFDIAGDQAGTDAGSGSRGTEVVLSDGLSDSGDGDNAPSATVRRPSVTTQSDTKRRRLNAPDAAPAKTTTEISQLEQDVDTLISLQRRGLEPISALRPGNRQETVSSDKNQFNPTGMQSSIHLALVTSKYATMTAHQFVEIVQIYWRKFGFFPHPAVLRALFGWDFGMRGLSILHFIRVMEQEKRDRVRRSDMSIFSRKNNLPMPPKNVEFSELMGAVEVLCTLTQQLYKPVVHETLAAATQFLRELRVSEIPTSQVATAEIAAWIDDRLELFRVLIAGKDWTEVAKIKSHFSAAHESFVRVHQLILRRDLIASIREARAGTTRHDQRPRENSHSEKRVAIPADVRNALPKQANKELYLRFLSAQGCRGKNGNCFIKKICHFKPAVLPDNVRDFITSNHGGLSENMQ</sequence>
<feature type="region of interest" description="Disordered" evidence="1">
    <location>
        <begin position="541"/>
        <end position="561"/>
    </location>
</feature>